<accession>A0A024UFQ6</accession>
<dbReference type="SUPFAM" id="SSF56112">
    <property type="entry name" value="Protein kinase-like (PK-like)"/>
    <property type="match status" value="1"/>
</dbReference>
<organism evidence="8">
    <name type="scientific">Aphanomyces invadans</name>
    <dbReference type="NCBI Taxonomy" id="157072"/>
    <lineage>
        <taxon>Eukaryota</taxon>
        <taxon>Sar</taxon>
        <taxon>Stramenopiles</taxon>
        <taxon>Oomycota</taxon>
        <taxon>Saprolegniomycetes</taxon>
        <taxon>Saprolegniales</taxon>
        <taxon>Verrucalvaceae</taxon>
        <taxon>Aphanomyces</taxon>
    </lineage>
</organism>
<dbReference type="SUPFAM" id="SSF53300">
    <property type="entry name" value="vWA-like"/>
    <property type="match status" value="1"/>
</dbReference>
<feature type="domain" description="Alpha-type protein kinase" evidence="7">
    <location>
        <begin position="331"/>
        <end position="593"/>
    </location>
</feature>
<reference evidence="8" key="1">
    <citation type="submission" date="2013-12" db="EMBL/GenBank/DDBJ databases">
        <title>The Genome Sequence of Aphanomyces invadans NJM9701.</title>
        <authorList>
            <consortium name="The Broad Institute Genomics Platform"/>
            <person name="Russ C."/>
            <person name="Tyler B."/>
            <person name="van West P."/>
            <person name="Dieguez-Uribeondo J."/>
            <person name="Young S.K."/>
            <person name="Zeng Q."/>
            <person name="Gargeya S."/>
            <person name="Fitzgerald M."/>
            <person name="Abouelleil A."/>
            <person name="Alvarado L."/>
            <person name="Chapman S.B."/>
            <person name="Gainer-Dewar J."/>
            <person name="Goldberg J."/>
            <person name="Griggs A."/>
            <person name="Gujja S."/>
            <person name="Hansen M."/>
            <person name="Howarth C."/>
            <person name="Imamovic A."/>
            <person name="Ireland A."/>
            <person name="Larimer J."/>
            <person name="McCowan C."/>
            <person name="Murphy C."/>
            <person name="Pearson M."/>
            <person name="Poon T.W."/>
            <person name="Priest M."/>
            <person name="Roberts A."/>
            <person name="Saif S."/>
            <person name="Shea T."/>
            <person name="Sykes S."/>
            <person name="Wortman J."/>
            <person name="Nusbaum C."/>
            <person name="Birren B."/>
        </authorList>
    </citation>
    <scope>NUCLEOTIDE SEQUENCE [LARGE SCALE GENOMIC DNA]</scope>
    <source>
        <strain evidence="8">NJM9701</strain>
    </source>
</reference>
<dbReference type="PANTHER" id="PTHR47763:SF4">
    <property type="entry name" value="ALPHA-PROTEIN KINASE VWKA"/>
    <property type="match status" value="1"/>
</dbReference>
<evidence type="ECO:0000259" key="7">
    <source>
        <dbReference type="PROSITE" id="PS51158"/>
    </source>
</evidence>
<dbReference type="Gene3D" id="3.40.50.410">
    <property type="entry name" value="von Willebrand factor, type A domain"/>
    <property type="match status" value="1"/>
</dbReference>
<dbReference type="eggNOG" id="ENOG502QVA3">
    <property type="taxonomic scope" value="Eukaryota"/>
</dbReference>
<dbReference type="InterPro" id="IPR052969">
    <property type="entry name" value="Thr-specific_kinase-like"/>
</dbReference>
<evidence type="ECO:0000256" key="4">
    <source>
        <dbReference type="ARBA" id="ARBA00022679"/>
    </source>
</evidence>
<keyword evidence="5" id="KW-0732">Signal</keyword>
<dbReference type="InterPro" id="IPR056861">
    <property type="entry name" value="HMCN1-like_VWA"/>
</dbReference>
<dbReference type="PROSITE" id="PS51158">
    <property type="entry name" value="ALPHA_KINASE"/>
    <property type="match status" value="1"/>
</dbReference>
<dbReference type="InterPro" id="IPR004166">
    <property type="entry name" value="a-kinase_dom"/>
</dbReference>
<dbReference type="PANTHER" id="PTHR47763">
    <property type="entry name" value="ALPHA-PROTEIN KINASE VWKA"/>
    <property type="match status" value="1"/>
</dbReference>
<dbReference type="Gene3D" id="3.20.200.10">
    <property type="entry name" value="MHCK/EF2 kinase"/>
    <property type="match status" value="1"/>
</dbReference>
<dbReference type="Pfam" id="PF02816">
    <property type="entry name" value="Alpha_kinase"/>
    <property type="match status" value="1"/>
</dbReference>
<name>A0A024UFQ6_9STRA</name>
<proteinExistence type="predicted"/>
<evidence type="ECO:0000313" key="8">
    <source>
        <dbReference type="EMBL" id="ETW05241.1"/>
    </source>
</evidence>
<dbReference type="OrthoDB" id="301415at2759"/>
<evidence type="ECO:0000256" key="1">
    <source>
        <dbReference type="ARBA" id="ARBA00004613"/>
    </source>
</evidence>
<dbReference type="CDD" id="cd00198">
    <property type="entry name" value="vWFA"/>
    <property type="match status" value="1"/>
</dbReference>
<evidence type="ECO:0000256" key="5">
    <source>
        <dbReference type="ARBA" id="ARBA00022729"/>
    </source>
</evidence>
<dbReference type="AlphaFoldDB" id="A0A024UFQ6"/>
<dbReference type="Pfam" id="PF25106">
    <property type="entry name" value="VWA_4"/>
    <property type="match status" value="1"/>
</dbReference>
<evidence type="ECO:0000256" key="2">
    <source>
        <dbReference type="ARBA" id="ARBA00022525"/>
    </source>
</evidence>
<dbReference type="RefSeq" id="XP_008866679.1">
    <property type="nucleotide sequence ID" value="XM_008868457.1"/>
</dbReference>
<keyword evidence="6" id="KW-0418">Kinase</keyword>
<keyword evidence="4" id="KW-0808">Transferase</keyword>
<dbReference type="InterPro" id="IPR036465">
    <property type="entry name" value="vWFA_dom_sf"/>
</dbReference>
<dbReference type="InterPro" id="IPR011009">
    <property type="entry name" value="Kinase-like_dom_sf"/>
</dbReference>
<dbReference type="GO" id="GO:0005524">
    <property type="term" value="F:ATP binding"/>
    <property type="evidence" value="ECO:0007669"/>
    <property type="project" value="InterPro"/>
</dbReference>
<keyword evidence="2" id="KW-0964">Secreted</keyword>
<dbReference type="GO" id="GO:0004674">
    <property type="term" value="F:protein serine/threonine kinase activity"/>
    <property type="evidence" value="ECO:0007669"/>
    <property type="project" value="UniProtKB-KW"/>
</dbReference>
<dbReference type="Gene3D" id="3.30.200.20">
    <property type="entry name" value="Phosphorylase Kinase, domain 1"/>
    <property type="match status" value="1"/>
</dbReference>
<evidence type="ECO:0000256" key="3">
    <source>
        <dbReference type="ARBA" id="ARBA00022527"/>
    </source>
</evidence>
<dbReference type="STRING" id="157072.A0A024UFQ6"/>
<dbReference type="SMART" id="SM00811">
    <property type="entry name" value="Alpha_kinase"/>
    <property type="match status" value="1"/>
</dbReference>
<keyword evidence="3" id="KW-0723">Serine/threonine-protein kinase</keyword>
<comment type="subcellular location">
    <subcellularLocation>
        <location evidence="1">Secreted</location>
    </subcellularLocation>
</comment>
<evidence type="ECO:0000256" key="6">
    <source>
        <dbReference type="ARBA" id="ARBA00022777"/>
    </source>
</evidence>
<gene>
    <name evidence="8" type="ORF">H310_04211</name>
</gene>
<sequence length="593" mass="63831">MASHRCRPTSAAEATERNVCGAIASDKTLADALSATSIEGSEVAIQAIRSTREKAVAIAIHSVRPTRDMYLAFLMDTTGSMGRHILSVKQQISALVASIAGLGPPHTFVAFVGYKDHCDGADRIDVLPFTTDVAYFERHVQSVQAKGGGDVPEDVLGGLFAAVSQLPWPQDTTNVLFHIGDAPPHGRRFYHGRDSYPDGHKSDKPLHVLFGLLGALKIQYQFGQVDEASTREMVAAFQAACLDAGVPMAVFDVTDPVHIAASVSSGAAMSTRLSSVASEEHASAGRVGSTSGGLAPELPRRRSMMFCPHPPNWSTLALVRASVVSYVPPTDVDSLVAGTMDTMVRPITLRVAPHPFAFGSDRVVYFAQEYHKLSVATASTESSMTTSFSSWTDVAHGSTSATEAAYTYQVEDMVAKSFLDGNADMCGGAAEGCRYMQAMECQVAAAFLARQFNREANPPIKICFMKAKVVRLSPSTGDACVFYGWEKRLPRSDAIKLTNNVGYVCDVASAADAVNVAMAFSHWTWQVTKKKLMVVDLQGCRTTHGLVLTDPAVHCVDLERYNCATNLGRRGMDTFFASHQCKSICHSLQLAMP</sequence>
<protein>
    <recommendedName>
        <fullName evidence="7">Alpha-type protein kinase domain-containing protein</fullName>
    </recommendedName>
</protein>
<dbReference type="GeneID" id="20081261"/>
<dbReference type="VEuPathDB" id="FungiDB:H310_04211"/>
<dbReference type="EMBL" id="KI913957">
    <property type="protein sequence ID" value="ETW05241.1"/>
    <property type="molecule type" value="Genomic_DNA"/>
</dbReference>